<organism evidence="2 3">
    <name type="scientific">Terrabacter tumescens</name>
    <dbReference type="NCBI Taxonomy" id="60443"/>
    <lineage>
        <taxon>Bacteria</taxon>
        <taxon>Bacillati</taxon>
        <taxon>Actinomycetota</taxon>
        <taxon>Actinomycetes</taxon>
        <taxon>Micrococcales</taxon>
        <taxon>Intrasporangiaceae</taxon>
        <taxon>Terrabacter</taxon>
    </lineage>
</organism>
<accession>A0ABQ2HL81</accession>
<protein>
    <submittedName>
        <fullName evidence="2">Uncharacterized protein</fullName>
    </submittedName>
</protein>
<feature type="compositionally biased region" description="Polar residues" evidence="1">
    <location>
        <begin position="14"/>
        <end position="23"/>
    </location>
</feature>
<sequence>MGITPDSLPRLRTKGQTRSMASPSLTLQPSVDDYVGAFDSINVTAKQRAMLEFHHAAPGRAVSATTLASAVGFSNYTSANLQYGKLAGHVAGALGLVVPEHVLVGVLVTFVYPDQAKNEQFLWVMRERVALALEELGWVPKVSQYLYPDLAMKALAEDG</sequence>
<proteinExistence type="predicted"/>
<gene>
    <name evidence="2" type="ORF">GCM10009721_06220</name>
</gene>
<evidence type="ECO:0000256" key="1">
    <source>
        <dbReference type="SAM" id="MobiDB-lite"/>
    </source>
</evidence>
<evidence type="ECO:0000313" key="2">
    <source>
        <dbReference type="EMBL" id="GGM84240.1"/>
    </source>
</evidence>
<comment type="caution">
    <text evidence="2">The sequence shown here is derived from an EMBL/GenBank/DDBJ whole genome shotgun (WGS) entry which is preliminary data.</text>
</comment>
<name>A0ABQ2HL81_9MICO</name>
<dbReference type="EMBL" id="BMNZ01000001">
    <property type="protein sequence ID" value="GGM84240.1"/>
    <property type="molecule type" value="Genomic_DNA"/>
</dbReference>
<evidence type="ECO:0000313" key="3">
    <source>
        <dbReference type="Proteomes" id="UP000623461"/>
    </source>
</evidence>
<reference evidence="3" key="1">
    <citation type="journal article" date="2019" name="Int. J. Syst. Evol. Microbiol.">
        <title>The Global Catalogue of Microorganisms (GCM) 10K type strain sequencing project: providing services to taxonomists for standard genome sequencing and annotation.</title>
        <authorList>
            <consortium name="The Broad Institute Genomics Platform"/>
            <consortium name="The Broad Institute Genome Sequencing Center for Infectious Disease"/>
            <person name="Wu L."/>
            <person name="Ma J."/>
        </authorList>
    </citation>
    <scope>NUCLEOTIDE SEQUENCE [LARGE SCALE GENOMIC DNA]</scope>
    <source>
        <strain evidence="3">JCM 1365</strain>
    </source>
</reference>
<feature type="region of interest" description="Disordered" evidence="1">
    <location>
        <begin position="1"/>
        <end position="23"/>
    </location>
</feature>
<dbReference type="Proteomes" id="UP000623461">
    <property type="component" value="Unassembled WGS sequence"/>
</dbReference>
<keyword evidence="3" id="KW-1185">Reference proteome</keyword>